<dbReference type="Pfam" id="PF12022">
    <property type="entry name" value="COG2_C"/>
    <property type="match status" value="1"/>
</dbReference>
<dbReference type="GO" id="GO:0007030">
    <property type="term" value="P:Golgi organization"/>
    <property type="evidence" value="ECO:0007669"/>
    <property type="project" value="InterPro"/>
</dbReference>
<proteinExistence type="predicted"/>
<dbReference type="GO" id="GO:0017119">
    <property type="term" value="C:Golgi transport complex"/>
    <property type="evidence" value="ECO:0007669"/>
    <property type="project" value="TreeGrafter"/>
</dbReference>
<evidence type="ECO:0000313" key="3">
    <source>
        <dbReference type="Proteomes" id="UP000053558"/>
    </source>
</evidence>
<dbReference type="KEGG" id="cput:CONPUDRAFT_164289"/>
<dbReference type="GO" id="GO:0015031">
    <property type="term" value="P:protein transport"/>
    <property type="evidence" value="ECO:0007669"/>
    <property type="project" value="InterPro"/>
</dbReference>
<evidence type="ECO:0000259" key="1">
    <source>
        <dbReference type="Pfam" id="PF12022"/>
    </source>
</evidence>
<dbReference type="EMBL" id="JH711576">
    <property type="protein sequence ID" value="EIW83328.1"/>
    <property type="molecule type" value="Genomic_DNA"/>
</dbReference>
<dbReference type="GeneID" id="19205093"/>
<dbReference type="RefSeq" id="XP_007767118.1">
    <property type="nucleotide sequence ID" value="XM_007768928.1"/>
</dbReference>
<dbReference type="PANTHER" id="PTHR12961">
    <property type="entry name" value="CONSERVED OLIGOMERIC GOLGI COMPLEX COMPONENT 2"/>
    <property type="match status" value="1"/>
</dbReference>
<dbReference type="GO" id="GO:0016020">
    <property type="term" value="C:membrane"/>
    <property type="evidence" value="ECO:0007669"/>
    <property type="project" value="InterPro"/>
</dbReference>
<comment type="caution">
    <text evidence="2">The sequence shown here is derived from an EMBL/GenBank/DDBJ whole genome shotgun (WGS) entry which is preliminary data.</text>
</comment>
<dbReference type="InterPro" id="IPR024603">
    <property type="entry name" value="COG_complex_COG2_C"/>
</dbReference>
<dbReference type="AlphaFoldDB" id="A0A5M3MVZ0"/>
<name>A0A5M3MVZ0_CONPW</name>
<dbReference type="OrthoDB" id="332281at2759"/>
<gene>
    <name evidence="2" type="ORF">CONPUDRAFT_164289</name>
</gene>
<dbReference type="PANTHER" id="PTHR12961:SF0">
    <property type="entry name" value="CONSERVED OLIGOMERIC GOLGI COMPLEX SUBUNIT 2"/>
    <property type="match status" value="1"/>
</dbReference>
<sequence length="156" mass="17881">MSKKRPPAEPSYFVHTILRPLKDFFAGPGERLKDAHMRAYTTEIFDNVCQRYIYYLSAMKKTEESLRRLKRGKKQTTALSFFGGGQQDNGRDEERIRQQMILDVDAFAKDGEGLGMDTQALDSFKMLLDMVQASLLEGILSFDVENFLVPNRFVDA</sequence>
<evidence type="ECO:0000313" key="2">
    <source>
        <dbReference type="EMBL" id="EIW83328.1"/>
    </source>
</evidence>
<keyword evidence="3" id="KW-1185">Reference proteome</keyword>
<organism evidence="2 3">
    <name type="scientific">Coniophora puteana (strain RWD-64-598)</name>
    <name type="common">Brown rot fungus</name>
    <dbReference type="NCBI Taxonomy" id="741705"/>
    <lineage>
        <taxon>Eukaryota</taxon>
        <taxon>Fungi</taxon>
        <taxon>Dikarya</taxon>
        <taxon>Basidiomycota</taxon>
        <taxon>Agaricomycotina</taxon>
        <taxon>Agaricomycetes</taxon>
        <taxon>Agaricomycetidae</taxon>
        <taxon>Boletales</taxon>
        <taxon>Coniophorineae</taxon>
        <taxon>Coniophoraceae</taxon>
        <taxon>Coniophora</taxon>
    </lineage>
</organism>
<dbReference type="Proteomes" id="UP000053558">
    <property type="component" value="Unassembled WGS sequence"/>
</dbReference>
<protein>
    <recommendedName>
        <fullName evidence="1">COG complex component COG2 C-terminal domain-containing protein</fullName>
    </recommendedName>
</protein>
<feature type="domain" description="COG complex component COG2 C-terminal" evidence="1">
    <location>
        <begin position="1"/>
        <end position="104"/>
    </location>
</feature>
<dbReference type="InterPro" id="IPR009316">
    <property type="entry name" value="COG2"/>
</dbReference>
<dbReference type="GO" id="GO:0006891">
    <property type="term" value="P:intra-Golgi vesicle-mediated transport"/>
    <property type="evidence" value="ECO:0007669"/>
    <property type="project" value="TreeGrafter"/>
</dbReference>
<reference evidence="3" key="1">
    <citation type="journal article" date="2012" name="Science">
        <title>The Paleozoic origin of enzymatic lignin decomposition reconstructed from 31 fungal genomes.</title>
        <authorList>
            <person name="Floudas D."/>
            <person name="Binder M."/>
            <person name="Riley R."/>
            <person name="Barry K."/>
            <person name="Blanchette R.A."/>
            <person name="Henrissat B."/>
            <person name="Martinez A.T."/>
            <person name="Otillar R."/>
            <person name="Spatafora J.W."/>
            <person name="Yadav J.S."/>
            <person name="Aerts A."/>
            <person name="Benoit I."/>
            <person name="Boyd A."/>
            <person name="Carlson A."/>
            <person name="Copeland A."/>
            <person name="Coutinho P.M."/>
            <person name="de Vries R.P."/>
            <person name="Ferreira P."/>
            <person name="Findley K."/>
            <person name="Foster B."/>
            <person name="Gaskell J."/>
            <person name="Glotzer D."/>
            <person name="Gorecki P."/>
            <person name="Heitman J."/>
            <person name="Hesse C."/>
            <person name="Hori C."/>
            <person name="Igarashi K."/>
            <person name="Jurgens J.A."/>
            <person name="Kallen N."/>
            <person name="Kersten P."/>
            <person name="Kohler A."/>
            <person name="Kuees U."/>
            <person name="Kumar T.K.A."/>
            <person name="Kuo A."/>
            <person name="LaButti K."/>
            <person name="Larrondo L.F."/>
            <person name="Lindquist E."/>
            <person name="Ling A."/>
            <person name="Lombard V."/>
            <person name="Lucas S."/>
            <person name="Lundell T."/>
            <person name="Martin R."/>
            <person name="McLaughlin D.J."/>
            <person name="Morgenstern I."/>
            <person name="Morin E."/>
            <person name="Murat C."/>
            <person name="Nagy L.G."/>
            <person name="Nolan M."/>
            <person name="Ohm R.A."/>
            <person name="Patyshakuliyeva A."/>
            <person name="Rokas A."/>
            <person name="Ruiz-Duenas F.J."/>
            <person name="Sabat G."/>
            <person name="Salamov A."/>
            <person name="Samejima M."/>
            <person name="Schmutz J."/>
            <person name="Slot J.C."/>
            <person name="St John F."/>
            <person name="Stenlid J."/>
            <person name="Sun H."/>
            <person name="Sun S."/>
            <person name="Syed K."/>
            <person name="Tsang A."/>
            <person name="Wiebenga A."/>
            <person name="Young D."/>
            <person name="Pisabarro A."/>
            <person name="Eastwood D.C."/>
            <person name="Martin F."/>
            <person name="Cullen D."/>
            <person name="Grigoriev I.V."/>
            <person name="Hibbett D.S."/>
        </authorList>
    </citation>
    <scope>NUCLEOTIDE SEQUENCE [LARGE SCALE GENOMIC DNA]</scope>
    <source>
        <strain evidence="3">RWD-64-598 SS2</strain>
    </source>
</reference>
<accession>A0A5M3MVZ0</accession>